<dbReference type="InterPro" id="IPR036770">
    <property type="entry name" value="Ankyrin_rpt-contain_sf"/>
</dbReference>
<reference evidence="1" key="1">
    <citation type="journal article" date="2020" name="Nature">
        <title>Giant virus diversity and host interactions through global metagenomics.</title>
        <authorList>
            <person name="Schulz F."/>
            <person name="Roux S."/>
            <person name="Paez-Espino D."/>
            <person name="Jungbluth S."/>
            <person name="Walsh D.A."/>
            <person name="Denef V.J."/>
            <person name="McMahon K.D."/>
            <person name="Konstantinidis K.T."/>
            <person name="Eloe-Fadrosh E.A."/>
            <person name="Kyrpides N.C."/>
            <person name="Woyke T."/>
        </authorList>
    </citation>
    <scope>NUCLEOTIDE SEQUENCE</scope>
    <source>
        <strain evidence="1">GVMAG-M-3300023179-150</strain>
    </source>
</reference>
<dbReference type="InterPro" id="IPR052050">
    <property type="entry name" value="SecEffector_AnkRepeat"/>
</dbReference>
<dbReference type="AlphaFoldDB" id="A0A6C0E7M7"/>
<dbReference type="EMBL" id="MN739746">
    <property type="protein sequence ID" value="QHT24570.1"/>
    <property type="molecule type" value="Genomic_DNA"/>
</dbReference>
<accession>A0A6C0E7M7</accession>
<dbReference type="Gene3D" id="1.25.40.20">
    <property type="entry name" value="Ankyrin repeat-containing domain"/>
    <property type="match status" value="1"/>
</dbReference>
<name>A0A6C0E7M7_9ZZZZ</name>
<dbReference type="SUPFAM" id="SSF48403">
    <property type="entry name" value="Ankyrin repeat"/>
    <property type="match status" value="1"/>
</dbReference>
<dbReference type="InterPro" id="IPR002110">
    <property type="entry name" value="Ankyrin_rpt"/>
</dbReference>
<proteinExistence type="predicted"/>
<dbReference type="PANTHER" id="PTHR46586:SF3">
    <property type="entry name" value="ANKYRIN REPEAT-CONTAINING PROTEIN"/>
    <property type="match status" value="1"/>
</dbReference>
<evidence type="ECO:0000313" key="1">
    <source>
        <dbReference type="EMBL" id="QHT24570.1"/>
    </source>
</evidence>
<protein>
    <recommendedName>
        <fullName evidence="2">Ankyrin repeat protein</fullName>
    </recommendedName>
</protein>
<organism evidence="1">
    <name type="scientific">viral metagenome</name>
    <dbReference type="NCBI Taxonomy" id="1070528"/>
    <lineage>
        <taxon>unclassified sequences</taxon>
        <taxon>metagenomes</taxon>
        <taxon>organismal metagenomes</taxon>
    </lineage>
</organism>
<evidence type="ECO:0008006" key="2">
    <source>
        <dbReference type="Google" id="ProtNLM"/>
    </source>
</evidence>
<dbReference type="PANTHER" id="PTHR46586">
    <property type="entry name" value="ANKYRIN REPEAT-CONTAINING PROTEIN"/>
    <property type="match status" value="1"/>
</dbReference>
<dbReference type="Pfam" id="PF13637">
    <property type="entry name" value="Ank_4"/>
    <property type="match status" value="1"/>
</dbReference>
<sequence>MFIVFSNEKDEFFSLVSYTLVSIKSGLNSLDCVFYVNPPIDVALILDIFEWHEMRQLCYFRIVLSPKKYLKYGRTMFGQVTYHLDEYVLSDRYPILSVSTINKFDIKITKYYVFKLCIINKLDILEFLYNKKLLSVDQPSDCNNYPLDIASCHGHINVLKWLKNTCLPLKYGDNALILASGNGHVAVLEWWKNSGLELKYSEQALNRASMEGHINVLEWWKNSGLELKYENALNAASHNGHINVLEWWKNSGLELKYDEDALKWASYDGKVAVLEWWKNSGLELKYSKNILYDLYTKKQKNVLKWWKKSKLPLEYPSWTIYLYMKFFV</sequence>